<name>A0A401U688_9BACT</name>
<sequence length="158" mass="18317">MQNDISLKFNMADDELKYSAITGKVIGCAMEVHTFLGNGFQEVIYQRSLAYEMELQKLGFAREYEMPVVYKEKQVGSRRVDFLVENLICVEIKALIQLEKVHMAQALNYLEAYNLEVGLLLNFGSTRLEFHRLRNKKFVDVNHLIHPIHPNHHGSDHL</sequence>
<dbReference type="EMBL" id="BHXQ01000001">
    <property type="protein sequence ID" value="GCC50448.1"/>
    <property type="molecule type" value="Genomic_DNA"/>
</dbReference>
<dbReference type="AlphaFoldDB" id="A0A401U688"/>
<dbReference type="RefSeq" id="WP_306307917.1">
    <property type="nucleotide sequence ID" value="NZ_BHXQ01000001.1"/>
</dbReference>
<proteinExistence type="predicted"/>
<evidence type="ECO:0000313" key="1">
    <source>
        <dbReference type="EMBL" id="GCC50448.1"/>
    </source>
</evidence>
<gene>
    <name evidence="1" type="ORF">SanaruYs_06630</name>
</gene>
<reference evidence="1 2" key="1">
    <citation type="submission" date="2018-11" db="EMBL/GenBank/DDBJ databases">
        <title>Chryseotalea sanarue gen. nov., sp., nov., a member of the family Cytophagaceae, isolated from a brackish lake in Hamamatsu Japan.</title>
        <authorList>
            <person name="Maejima Y."/>
            <person name="Iino T."/>
            <person name="Muraguchi Y."/>
            <person name="Fukuda K."/>
            <person name="Ohkuma M."/>
            <person name="Moriuchi R."/>
            <person name="Dohra H."/>
            <person name="Kimbara K."/>
            <person name="Shintani M."/>
        </authorList>
    </citation>
    <scope>NUCLEOTIDE SEQUENCE [LARGE SCALE GENOMIC DNA]</scope>
    <source>
        <strain evidence="1 2">Ys</strain>
    </source>
</reference>
<dbReference type="NCBIfam" id="TIGR04256">
    <property type="entry name" value="GxxExxY"/>
    <property type="match status" value="1"/>
</dbReference>
<dbReference type="Proteomes" id="UP000288227">
    <property type="component" value="Unassembled WGS sequence"/>
</dbReference>
<comment type="caution">
    <text evidence="1">The sequence shown here is derived from an EMBL/GenBank/DDBJ whole genome shotgun (WGS) entry which is preliminary data.</text>
</comment>
<evidence type="ECO:0000313" key="2">
    <source>
        <dbReference type="Proteomes" id="UP000288227"/>
    </source>
</evidence>
<keyword evidence="2" id="KW-1185">Reference proteome</keyword>
<organism evidence="1 2">
    <name type="scientific">Chryseotalea sanaruensis</name>
    <dbReference type="NCBI Taxonomy" id="2482724"/>
    <lineage>
        <taxon>Bacteria</taxon>
        <taxon>Pseudomonadati</taxon>
        <taxon>Bacteroidota</taxon>
        <taxon>Cytophagia</taxon>
        <taxon>Cytophagales</taxon>
        <taxon>Chryseotaleaceae</taxon>
        <taxon>Chryseotalea</taxon>
    </lineage>
</organism>
<protein>
    <submittedName>
        <fullName evidence="1">GxxExxY protein</fullName>
    </submittedName>
</protein>
<dbReference type="Pfam" id="PF13366">
    <property type="entry name" value="PDDEXK_3"/>
    <property type="match status" value="1"/>
</dbReference>
<dbReference type="InterPro" id="IPR026350">
    <property type="entry name" value="GxxExxY"/>
</dbReference>
<accession>A0A401U688</accession>